<name>A0A078A2Z8_STYLE</name>
<reference evidence="2 3" key="1">
    <citation type="submission" date="2014-06" db="EMBL/GenBank/DDBJ databases">
        <authorList>
            <person name="Swart Estienne"/>
        </authorList>
    </citation>
    <scope>NUCLEOTIDE SEQUENCE [LARGE SCALE GENOMIC DNA]</scope>
    <source>
        <strain evidence="2 3">130c</strain>
    </source>
</reference>
<dbReference type="AlphaFoldDB" id="A0A078A2Z8"/>
<evidence type="ECO:0000313" key="3">
    <source>
        <dbReference type="Proteomes" id="UP000039865"/>
    </source>
</evidence>
<dbReference type="EMBL" id="CCKQ01004708">
    <property type="protein sequence ID" value="CDW75863.1"/>
    <property type="molecule type" value="Genomic_DNA"/>
</dbReference>
<feature type="compositionally biased region" description="Basic and acidic residues" evidence="1">
    <location>
        <begin position="525"/>
        <end position="598"/>
    </location>
</feature>
<dbReference type="OMA" id="FYVSYFS"/>
<sequence>MTYLNTNTTSKLYTFTHAVEFDLILTTTHVVGAKYLIGIRVNLERLVMLLIDHYVNSKSLYELKDEPTVSVLYANQVGAQFYMHFALPEPNLIYLASAELMNDLFKNILFVSCPKGSLVKVSNLTTQQSIQTSDAKRLMTHQLAAVCWDTEFTIKLDNFIFYTLLMSKSTTLKSKIVFNFYNVKTTLDKIFARLIEDFELDYTNNEPILDFYYDKVLRIVYLIQLNADETQAVFVVIIKAVEVHTVILNTKKPKLAKFIYDPKLKKRYIFTREAIIDYDISTLDNISQIKEVKIIPVFNFKPSQLDIAVDIMEGKFSYQDEITLSYHSDILEINGKKLNQQTYIEEEEKKSYETPKKQPLFTPYTPSQNNLMMQIQNISQQQLFQQEQKKVQSQGVFTFAFQPFIQKQQIPQTQIQQVTSVQNQTIQKQDQPMNKYETKYDFTNLFSNQSPEFIENIFKPLFPFAVSAQQNQIKEVEMQNEDQDQEDLNNIIQLAETNPDNLKVQIEENKKADENMNDLESLIVEENKGAEENKKEEEKKQEGENNKQEENKKEGVDKKEEEKKKEGENNQEEEKKKEGDNKNVEEIKDTEEKKKEETQNEVSKSQVQSSLNEKSVGTSDQNQNIEEQKTQENNLSEEELKLQEEALKLEQARKEEEDLKLEQARKEEEARREEYERLEREFQEQFFAAFSTEEGICRLLLIVRDESRLIENEFLKLTIKFEFLEESLPYQILQEDPLHCEIVINRASEESGFMYRYTMASNLIAALEQANVLQNQQDLFEIDLTIDELQNQVVQIFLVLCFLIQRGKEFYRIHIDNSVYEKIKWKIPTLRKILNNSYPKFSEMSDYEKSIGETLLHTFLPLFLQESFQQQLQPYVDNFLSTFRDANYYSIDRNSIQIFLECNHGHLALGYLSWALKFDEDFRFLRYQAIKLLDQYHNLKEALVYPIYFKKLKGLIQRPSNSDVFTSQVRKPFVKWVKYKQYMYDLINSKGFPPKIKILDSDRQQIKNIQDKEQLIQNYIDNPPQRSKFVVYRAPNFDSAYAELDVLKKEKKRIINKYMGVKQVRIMENLEFINKCLKDYEQLQSKILNKKAKDIDKKLNYKLAKKDDLREIYKYTHKSFRIYVPNSAMYLQCRQKQLEVKNCMLWIKYNERNEQLKLEKYGMQDQNSQQSNYENSQFWETDI</sequence>
<organism evidence="2 3">
    <name type="scientific">Stylonychia lemnae</name>
    <name type="common">Ciliate</name>
    <dbReference type="NCBI Taxonomy" id="5949"/>
    <lineage>
        <taxon>Eukaryota</taxon>
        <taxon>Sar</taxon>
        <taxon>Alveolata</taxon>
        <taxon>Ciliophora</taxon>
        <taxon>Intramacronucleata</taxon>
        <taxon>Spirotrichea</taxon>
        <taxon>Stichotrichia</taxon>
        <taxon>Sporadotrichida</taxon>
        <taxon>Oxytrichidae</taxon>
        <taxon>Stylonychinae</taxon>
        <taxon>Stylonychia</taxon>
    </lineage>
</organism>
<dbReference type="InParanoid" id="A0A078A2Z8"/>
<accession>A0A078A2Z8</accession>
<feature type="region of interest" description="Disordered" evidence="1">
    <location>
        <begin position="523"/>
        <end position="635"/>
    </location>
</feature>
<dbReference type="PANTHER" id="PTHR13275">
    <property type="entry name" value="YL-1 PROTEIN TRANSCRIPTION FACTOR-LIKE 1"/>
    <property type="match status" value="1"/>
</dbReference>
<protein>
    <submittedName>
        <fullName evidence="2">Uncharacterized protein</fullName>
    </submittedName>
</protein>
<evidence type="ECO:0000256" key="1">
    <source>
        <dbReference type="SAM" id="MobiDB-lite"/>
    </source>
</evidence>
<keyword evidence="3" id="KW-1185">Reference proteome</keyword>
<dbReference type="GO" id="GO:0005634">
    <property type="term" value="C:nucleus"/>
    <property type="evidence" value="ECO:0007669"/>
    <property type="project" value="TreeGrafter"/>
</dbReference>
<gene>
    <name evidence="2" type="primary">Contig3737.g3995</name>
    <name evidence="2" type="ORF">STYLEM_4858</name>
</gene>
<evidence type="ECO:0000313" key="2">
    <source>
        <dbReference type="EMBL" id="CDW75863.1"/>
    </source>
</evidence>
<feature type="compositionally biased region" description="Polar residues" evidence="1">
    <location>
        <begin position="600"/>
        <end position="625"/>
    </location>
</feature>
<dbReference type="PANTHER" id="PTHR13275:SF4">
    <property type="entry name" value="VACUOLAR PROTEIN SORTING-ASSOCIATED PROTEIN 72 HOMOLOG"/>
    <property type="match status" value="1"/>
</dbReference>
<proteinExistence type="predicted"/>
<dbReference type="Proteomes" id="UP000039865">
    <property type="component" value="Unassembled WGS sequence"/>
</dbReference>